<name>K0SDS7_THAOC</name>
<evidence type="ECO:0000256" key="1">
    <source>
        <dbReference type="SAM" id="MobiDB-lite"/>
    </source>
</evidence>
<sequence length="109" mass="11173">LHHRPREESVGDGPVQTFPRGGDAGDGIEAVQGEELAAALSRPAVGRRRDDHLGGRLGEGAPPPASHRSVRLPPSPSPCRGTSSRPGSASAAGGVQCSILAKSGIEIRR</sequence>
<accession>K0SDS7</accession>
<proteinExistence type="predicted"/>
<dbReference type="Proteomes" id="UP000266841">
    <property type="component" value="Unassembled WGS sequence"/>
</dbReference>
<protein>
    <submittedName>
        <fullName evidence="2">Uncharacterized protein</fullName>
    </submittedName>
</protein>
<gene>
    <name evidence="2" type="ORF">THAOC_23249</name>
</gene>
<reference evidence="2 3" key="1">
    <citation type="journal article" date="2012" name="Genome Biol.">
        <title>Genome and low-iron response of an oceanic diatom adapted to chronic iron limitation.</title>
        <authorList>
            <person name="Lommer M."/>
            <person name="Specht M."/>
            <person name="Roy A.S."/>
            <person name="Kraemer L."/>
            <person name="Andreson R."/>
            <person name="Gutowska M.A."/>
            <person name="Wolf J."/>
            <person name="Bergner S.V."/>
            <person name="Schilhabel M.B."/>
            <person name="Klostermeier U.C."/>
            <person name="Beiko R.G."/>
            <person name="Rosenstiel P."/>
            <person name="Hippler M."/>
            <person name="Laroche J."/>
        </authorList>
    </citation>
    <scope>NUCLEOTIDE SEQUENCE [LARGE SCALE GENOMIC DNA]</scope>
    <source>
        <strain evidence="2 3">CCMP1005</strain>
    </source>
</reference>
<evidence type="ECO:0000313" key="3">
    <source>
        <dbReference type="Proteomes" id="UP000266841"/>
    </source>
</evidence>
<feature type="non-terminal residue" evidence="2">
    <location>
        <position position="1"/>
    </location>
</feature>
<comment type="caution">
    <text evidence="2">The sequence shown here is derived from an EMBL/GenBank/DDBJ whole genome shotgun (WGS) entry which is preliminary data.</text>
</comment>
<dbReference type="AlphaFoldDB" id="K0SDS7"/>
<keyword evidence="3" id="KW-1185">Reference proteome</keyword>
<organism evidence="2 3">
    <name type="scientific">Thalassiosira oceanica</name>
    <name type="common">Marine diatom</name>
    <dbReference type="NCBI Taxonomy" id="159749"/>
    <lineage>
        <taxon>Eukaryota</taxon>
        <taxon>Sar</taxon>
        <taxon>Stramenopiles</taxon>
        <taxon>Ochrophyta</taxon>
        <taxon>Bacillariophyta</taxon>
        <taxon>Coscinodiscophyceae</taxon>
        <taxon>Thalassiosirophycidae</taxon>
        <taxon>Thalassiosirales</taxon>
        <taxon>Thalassiosiraceae</taxon>
        <taxon>Thalassiosira</taxon>
    </lineage>
</organism>
<feature type="region of interest" description="Disordered" evidence="1">
    <location>
        <begin position="1"/>
        <end position="96"/>
    </location>
</feature>
<evidence type="ECO:0000313" key="2">
    <source>
        <dbReference type="EMBL" id="EJK56792.1"/>
    </source>
</evidence>
<dbReference type="EMBL" id="AGNL01030489">
    <property type="protein sequence ID" value="EJK56792.1"/>
    <property type="molecule type" value="Genomic_DNA"/>
</dbReference>
<feature type="compositionally biased region" description="Low complexity" evidence="1">
    <location>
        <begin position="81"/>
        <end position="94"/>
    </location>
</feature>